<evidence type="ECO:0000259" key="8">
    <source>
        <dbReference type="PROSITE" id="PS50928"/>
    </source>
</evidence>
<evidence type="ECO:0000256" key="7">
    <source>
        <dbReference type="RuleBase" id="RU363032"/>
    </source>
</evidence>
<dbReference type="Proteomes" id="UP000177811">
    <property type="component" value="Unassembled WGS sequence"/>
</dbReference>
<dbReference type="Pfam" id="PF00528">
    <property type="entry name" value="BPD_transp_1"/>
    <property type="match status" value="1"/>
</dbReference>
<keyword evidence="6 7" id="KW-0472">Membrane</keyword>
<evidence type="ECO:0000256" key="5">
    <source>
        <dbReference type="ARBA" id="ARBA00022989"/>
    </source>
</evidence>
<dbReference type="InterPro" id="IPR000515">
    <property type="entry name" value="MetI-like"/>
</dbReference>
<dbReference type="CDD" id="cd06261">
    <property type="entry name" value="TM_PBP2"/>
    <property type="match status" value="1"/>
</dbReference>
<dbReference type="EMBL" id="MHQL01000017">
    <property type="protein sequence ID" value="OHA03338.1"/>
    <property type="molecule type" value="Genomic_DNA"/>
</dbReference>
<name>A0A1G2KV75_9BACT</name>
<organism evidence="9 10">
    <name type="scientific">Candidatus Sungbacteria bacterium RIFCSPHIGHO2_02_FULL_51_29</name>
    <dbReference type="NCBI Taxonomy" id="1802273"/>
    <lineage>
        <taxon>Bacteria</taxon>
        <taxon>Candidatus Sungiibacteriota</taxon>
    </lineage>
</organism>
<dbReference type="Gene3D" id="1.10.3720.10">
    <property type="entry name" value="MetI-like"/>
    <property type="match status" value="1"/>
</dbReference>
<feature type="transmembrane region" description="Helical" evidence="7">
    <location>
        <begin position="162"/>
        <end position="179"/>
    </location>
</feature>
<dbReference type="PANTHER" id="PTHR30151">
    <property type="entry name" value="ALKANE SULFONATE ABC TRANSPORTER-RELATED, MEMBRANE SUBUNIT"/>
    <property type="match status" value="1"/>
</dbReference>
<keyword evidence="3" id="KW-1003">Cell membrane</keyword>
<feature type="domain" description="ABC transmembrane type-1" evidence="8">
    <location>
        <begin position="100"/>
        <end position="280"/>
    </location>
</feature>
<feature type="transmembrane region" description="Helical" evidence="7">
    <location>
        <begin position="103"/>
        <end position="127"/>
    </location>
</feature>
<accession>A0A1G2KV75</accession>
<dbReference type="PANTHER" id="PTHR30151:SF0">
    <property type="entry name" value="ABC TRANSPORTER PERMEASE PROTEIN MJ0413-RELATED"/>
    <property type="match status" value="1"/>
</dbReference>
<dbReference type="PROSITE" id="PS50928">
    <property type="entry name" value="ABC_TM1"/>
    <property type="match status" value="1"/>
</dbReference>
<keyword evidence="5 7" id="KW-1133">Transmembrane helix</keyword>
<evidence type="ECO:0000256" key="2">
    <source>
        <dbReference type="ARBA" id="ARBA00022448"/>
    </source>
</evidence>
<evidence type="ECO:0000256" key="4">
    <source>
        <dbReference type="ARBA" id="ARBA00022692"/>
    </source>
</evidence>
<comment type="subcellular location">
    <subcellularLocation>
        <location evidence="1 7">Cell membrane</location>
        <topology evidence="1 7">Multi-pass membrane protein</topology>
    </subcellularLocation>
</comment>
<reference evidence="9 10" key="1">
    <citation type="journal article" date="2016" name="Nat. Commun.">
        <title>Thousands of microbial genomes shed light on interconnected biogeochemical processes in an aquifer system.</title>
        <authorList>
            <person name="Anantharaman K."/>
            <person name="Brown C.T."/>
            <person name="Hug L.A."/>
            <person name="Sharon I."/>
            <person name="Castelle C.J."/>
            <person name="Probst A.J."/>
            <person name="Thomas B.C."/>
            <person name="Singh A."/>
            <person name="Wilkins M.J."/>
            <person name="Karaoz U."/>
            <person name="Brodie E.L."/>
            <person name="Williams K.H."/>
            <person name="Hubbard S.S."/>
            <person name="Banfield J.F."/>
        </authorList>
    </citation>
    <scope>NUCLEOTIDE SEQUENCE [LARGE SCALE GENOMIC DNA]</scope>
</reference>
<evidence type="ECO:0000256" key="1">
    <source>
        <dbReference type="ARBA" id="ARBA00004651"/>
    </source>
</evidence>
<keyword evidence="4 7" id="KW-0812">Transmembrane</keyword>
<dbReference type="SUPFAM" id="SSF161098">
    <property type="entry name" value="MetI-like"/>
    <property type="match status" value="1"/>
</dbReference>
<comment type="similarity">
    <text evidence="7">Belongs to the binding-protein-dependent transport system permease family.</text>
</comment>
<sequence>MRRSPFLFGLHAKPRLRPVLGSLLFIVLISTYLWASNARLRENENDKFMPSLRQMAEVMYVLSYSPQELQDGETGVVAKAGRIFHGVMSSKFFGDAVASVRRISLGVGGAALVGLLIGLNAGIFPGFRAIMMPFLTTLSYVPPLAVLPILLIVFGVDEFSKVMLIFLGTVLVISCDIFYTTEKIPREQITTALTLGASSLQVAYRVILPQVMPRLLVLLTVCLGSAWLFLISAEMIAASEGLGYRIFLVQRQNKMSIIIPYILCMTFLAFLMTRLMHKVIAWKYPWYNDDKS</sequence>
<dbReference type="InterPro" id="IPR035906">
    <property type="entry name" value="MetI-like_sf"/>
</dbReference>
<evidence type="ECO:0000313" key="9">
    <source>
        <dbReference type="EMBL" id="OHA03338.1"/>
    </source>
</evidence>
<comment type="caution">
    <text evidence="9">The sequence shown here is derived from an EMBL/GenBank/DDBJ whole genome shotgun (WGS) entry which is preliminary data.</text>
</comment>
<dbReference type="GO" id="GO:0055085">
    <property type="term" value="P:transmembrane transport"/>
    <property type="evidence" value="ECO:0007669"/>
    <property type="project" value="InterPro"/>
</dbReference>
<feature type="transmembrane region" description="Helical" evidence="7">
    <location>
        <begin position="215"/>
        <end position="237"/>
    </location>
</feature>
<dbReference type="GO" id="GO:0005886">
    <property type="term" value="C:plasma membrane"/>
    <property type="evidence" value="ECO:0007669"/>
    <property type="project" value="UniProtKB-SubCell"/>
</dbReference>
<dbReference type="AlphaFoldDB" id="A0A1G2KV75"/>
<keyword evidence="2 7" id="KW-0813">Transport</keyword>
<evidence type="ECO:0000256" key="6">
    <source>
        <dbReference type="ARBA" id="ARBA00023136"/>
    </source>
</evidence>
<feature type="transmembrane region" description="Helical" evidence="7">
    <location>
        <begin position="134"/>
        <end position="156"/>
    </location>
</feature>
<feature type="transmembrane region" description="Helical" evidence="7">
    <location>
        <begin position="257"/>
        <end position="276"/>
    </location>
</feature>
<proteinExistence type="inferred from homology"/>
<gene>
    <name evidence="9" type="ORF">A3C16_01475</name>
</gene>
<protein>
    <recommendedName>
        <fullName evidence="8">ABC transmembrane type-1 domain-containing protein</fullName>
    </recommendedName>
</protein>
<evidence type="ECO:0000256" key="3">
    <source>
        <dbReference type="ARBA" id="ARBA00022475"/>
    </source>
</evidence>
<evidence type="ECO:0000313" key="10">
    <source>
        <dbReference type="Proteomes" id="UP000177811"/>
    </source>
</evidence>